<accession>A0ACC0FZK4</accession>
<dbReference type="EMBL" id="CM045769">
    <property type="protein sequence ID" value="KAI7993520.1"/>
    <property type="molecule type" value="Genomic_DNA"/>
</dbReference>
<name>A0ACC0FZK4_9ERIC</name>
<protein>
    <submittedName>
        <fullName evidence="1">Uncharacterized protein</fullName>
    </submittedName>
</protein>
<proteinExistence type="predicted"/>
<comment type="caution">
    <text evidence="1">The sequence shown here is derived from an EMBL/GenBank/DDBJ whole genome shotgun (WGS) entry which is preliminary data.</text>
</comment>
<evidence type="ECO:0000313" key="1">
    <source>
        <dbReference type="EMBL" id="KAI7993520.1"/>
    </source>
</evidence>
<organism evidence="1 2">
    <name type="scientific">Camellia lanceoleosa</name>
    <dbReference type="NCBI Taxonomy" id="1840588"/>
    <lineage>
        <taxon>Eukaryota</taxon>
        <taxon>Viridiplantae</taxon>
        <taxon>Streptophyta</taxon>
        <taxon>Embryophyta</taxon>
        <taxon>Tracheophyta</taxon>
        <taxon>Spermatophyta</taxon>
        <taxon>Magnoliopsida</taxon>
        <taxon>eudicotyledons</taxon>
        <taxon>Gunneridae</taxon>
        <taxon>Pentapetalae</taxon>
        <taxon>asterids</taxon>
        <taxon>Ericales</taxon>
        <taxon>Theaceae</taxon>
        <taxon>Camellia</taxon>
    </lineage>
</organism>
<dbReference type="Proteomes" id="UP001060215">
    <property type="component" value="Chromosome 12"/>
</dbReference>
<reference evidence="1 2" key="1">
    <citation type="journal article" date="2022" name="Plant J.">
        <title>Chromosome-level genome of Camellia lanceoleosa provides a valuable resource for understanding genome evolution and self-incompatibility.</title>
        <authorList>
            <person name="Gong W."/>
            <person name="Xiao S."/>
            <person name="Wang L."/>
            <person name="Liao Z."/>
            <person name="Chang Y."/>
            <person name="Mo W."/>
            <person name="Hu G."/>
            <person name="Li W."/>
            <person name="Zhao G."/>
            <person name="Zhu H."/>
            <person name="Hu X."/>
            <person name="Ji K."/>
            <person name="Xiang X."/>
            <person name="Song Q."/>
            <person name="Yuan D."/>
            <person name="Jin S."/>
            <person name="Zhang L."/>
        </authorList>
    </citation>
    <scope>NUCLEOTIDE SEQUENCE [LARGE SCALE GENOMIC DNA]</scope>
    <source>
        <strain evidence="1">SQ_2022a</strain>
    </source>
</reference>
<sequence>MFSEGAEQKTKEERKDHAIEFQVIEKREGMGSDSEFANLKSSVDTLEAAMQEIVAELKKMSSVSKTNDEEEHKKRLQLSNVGLNAKKATGNNPTRMKLEEPALNSVNQAAKQVNASVGGIIT</sequence>
<keyword evidence="2" id="KW-1185">Reference proteome</keyword>
<gene>
    <name evidence="1" type="ORF">LOK49_LG11G01407</name>
</gene>
<evidence type="ECO:0000313" key="2">
    <source>
        <dbReference type="Proteomes" id="UP001060215"/>
    </source>
</evidence>